<evidence type="ECO:0000313" key="2">
    <source>
        <dbReference type="EMBL" id="GAA1673088.1"/>
    </source>
</evidence>
<feature type="transmembrane region" description="Helical" evidence="1">
    <location>
        <begin position="125"/>
        <end position="147"/>
    </location>
</feature>
<dbReference type="EMBL" id="BAAANF010000004">
    <property type="protein sequence ID" value="GAA1673088.1"/>
    <property type="molecule type" value="Genomic_DNA"/>
</dbReference>
<keyword evidence="1" id="KW-1133">Transmembrane helix</keyword>
<reference evidence="2 3" key="1">
    <citation type="journal article" date="2019" name="Int. J. Syst. Evol. Microbiol.">
        <title>The Global Catalogue of Microorganisms (GCM) 10K type strain sequencing project: providing services to taxonomists for standard genome sequencing and annotation.</title>
        <authorList>
            <consortium name="The Broad Institute Genomics Platform"/>
            <consortium name="The Broad Institute Genome Sequencing Center for Infectious Disease"/>
            <person name="Wu L."/>
            <person name="Ma J."/>
        </authorList>
    </citation>
    <scope>NUCLEOTIDE SEQUENCE [LARGE SCALE GENOMIC DNA]</scope>
    <source>
        <strain evidence="2 3">JCM 14307</strain>
    </source>
</reference>
<feature type="transmembrane region" description="Helical" evidence="1">
    <location>
        <begin position="27"/>
        <end position="45"/>
    </location>
</feature>
<keyword evidence="3" id="KW-1185">Reference proteome</keyword>
<name>A0ABN2GL52_9ACTN</name>
<comment type="caution">
    <text evidence="2">The sequence shown here is derived from an EMBL/GenBank/DDBJ whole genome shotgun (WGS) entry which is preliminary data.</text>
</comment>
<proteinExistence type="predicted"/>
<accession>A0ABN2GL52</accession>
<dbReference type="RefSeq" id="WP_344147076.1">
    <property type="nucleotide sequence ID" value="NZ_BAAANF010000004.1"/>
</dbReference>
<keyword evidence="1" id="KW-0812">Transmembrane</keyword>
<evidence type="ECO:0000256" key="1">
    <source>
        <dbReference type="SAM" id="Phobius"/>
    </source>
</evidence>
<protein>
    <submittedName>
        <fullName evidence="2">Uncharacterized protein</fullName>
    </submittedName>
</protein>
<gene>
    <name evidence="2" type="ORF">GCM10009745_14990</name>
</gene>
<sequence>MSDELLRPTISSAVDPKVQPWRLNSQAYVAFFGGVIAATIIAWLNSGRLGVERGKRLMIVGTGVLGLGAVIALFALLNPDGERTSSLRIVVRIIAVLCILVQMRWQRPMDRAFQLRGTDYHSMWVLGPILVVTCAIAEALLLALVVML</sequence>
<organism evidence="2 3">
    <name type="scientific">Kribbella yunnanensis</name>
    <dbReference type="NCBI Taxonomy" id="190194"/>
    <lineage>
        <taxon>Bacteria</taxon>
        <taxon>Bacillati</taxon>
        <taxon>Actinomycetota</taxon>
        <taxon>Actinomycetes</taxon>
        <taxon>Propionibacteriales</taxon>
        <taxon>Kribbellaceae</taxon>
        <taxon>Kribbella</taxon>
    </lineage>
</organism>
<feature type="transmembrane region" description="Helical" evidence="1">
    <location>
        <begin position="57"/>
        <end position="77"/>
    </location>
</feature>
<feature type="transmembrane region" description="Helical" evidence="1">
    <location>
        <begin position="89"/>
        <end position="105"/>
    </location>
</feature>
<keyword evidence="1" id="KW-0472">Membrane</keyword>
<dbReference type="Proteomes" id="UP001500280">
    <property type="component" value="Unassembled WGS sequence"/>
</dbReference>
<evidence type="ECO:0000313" key="3">
    <source>
        <dbReference type="Proteomes" id="UP001500280"/>
    </source>
</evidence>